<keyword evidence="1" id="KW-0812">Transmembrane</keyword>
<dbReference type="AlphaFoldDB" id="A0A850R7M9"/>
<organism evidence="2 3">
    <name type="scientific">Bombilactobacillus apium</name>
    <dbReference type="NCBI Taxonomy" id="2675299"/>
    <lineage>
        <taxon>Bacteria</taxon>
        <taxon>Bacillati</taxon>
        <taxon>Bacillota</taxon>
        <taxon>Bacilli</taxon>
        <taxon>Lactobacillales</taxon>
        <taxon>Lactobacillaceae</taxon>
        <taxon>Bombilactobacillus</taxon>
    </lineage>
</organism>
<keyword evidence="1" id="KW-0472">Membrane</keyword>
<gene>
    <name evidence="2" type="ORF">HU830_05060</name>
</gene>
<feature type="transmembrane region" description="Helical" evidence="1">
    <location>
        <begin position="12"/>
        <end position="32"/>
    </location>
</feature>
<comment type="caution">
    <text evidence="2">The sequence shown here is derived from an EMBL/GenBank/DDBJ whole genome shotgun (WGS) entry which is preliminary data.</text>
</comment>
<evidence type="ECO:0000313" key="2">
    <source>
        <dbReference type="EMBL" id="NVY96535.1"/>
    </source>
</evidence>
<feature type="transmembrane region" description="Helical" evidence="1">
    <location>
        <begin position="52"/>
        <end position="70"/>
    </location>
</feature>
<protein>
    <submittedName>
        <fullName evidence="2">Uncharacterized protein</fullName>
    </submittedName>
</protein>
<dbReference type="Proteomes" id="UP000563523">
    <property type="component" value="Unassembled WGS sequence"/>
</dbReference>
<keyword evidence="3" id="KW-1185">Reference proteome</keyword>
<proteinExistence type="predicted"/>
<reference evidence="2 3" key="1">
    <citation type="submission" date="2020-06" db="EMBL/GenBank/DDBJ databases">
        <authorList>
            <person name="Kang J."/>
        </authorList>
    </citation>
    <scope>NUCLEOTIDE SEQUENCE [LARGE SCALE GENOMIC DNA]</scope>
    <source>
        <strain evidence="2 3">DCY120</strain>
    </source>
</reference>
<accession>A0A850R7M9</accession>
<evidence type="ECO:0000256" key="1">
    <source>
        <dbReference type="SAM" id="Phobius"/>
    </source>
</evidence>
<sequence>MLEQLRRNQRIYYGALALVTVALSLPHAILTVLLLDKGLTLAQLCSLKPVSVAWFCCVNFPTAFGLIYILRK</sequence>
<evidence type="ECO:0000313" key="3">
    <source>
        <dbReference type="Proteomes" id="UP000563523"/>
    </source>
</evidence>
<keyword evidence="1" id="KW-1133">Transmembrane helix</keyword>
<dbReference type="EMBL" id="JABZEC010000004">
    <property type="protein sequence ID" value="NVY96535.1"/>
    <property type="molecule type" value="Genomic_DNA"/>
</dbReference>
<name>A0A850R7M9_9LACO</name>